<organism evidence="4 5">
    <name type="scientific">Faecalibacterium prausnitzii</name>
    <dbReference type="NCBI Taxonomy" id="853"/>
    <lineage>
        <taxon>Bacteria</taxon>
        <taxon>Bacillati</taxon>
        <taxon>Bacillota</taxon>
        <taxon>Clostridia</taxon>
        <taxon>Eubacteriales</taxon>
        <taxon>Oscillospiraceae</taxon>
        <taxon>Faecalibacterium</taxon>
    </lineage>
</organism>
<dbReference type="RefSeq" id="WP_207653483.1">
    <property type="nucleotide sequence ID" value="NZ_NOUV01000080.1"/>
</dbReference>
<dbReference type="Proteomes" id="UP000220904">
    <property type="component" value="Unassembled WGS sequence"/>
</dbReference>
<reference evidence="4 5" key="1">
    <citation type="journal article" date="2017" name="Front. Microbiol.">
        <title>New Insights into the Diversity of the Genus Faecalibacterium.</title>
        <authorList>
            <person name="Benevides L."/>
            <person name="Burman S."/>
            <person name="Martin R."/>
            <person name="Robert V."/>
            <person name="Thomas M."/>
            <person name="Miquel S."/>
            <person name="Chain F."/>
            <person name="Sokol H."/>
            <person name="Bermudez-Humaran L.G."/>
            <person name="Morrison M."/>
            <person name="Langella P."/>
            <person name="Azevedo V.A."/>
            <person name="Chatel J.M."/>
            <person name="Soares S."/>
        </authorList>
    </citation>
    <scope>NUCLEOTIDE SEQUENCE [LARGE SCALE GENOMIC DNA]</scope>
    <source>
        <strain evidence="4 5">AHMP21</strain>
    </source>
</reference>
<proteinExistence type="predicted"/>
<keyword evidence="3" id="KW-0998">Cell outer membrane</keyword>
<evidence type="ECO:0000313" key="5">
    <source>
        <dbReference type="Proteomes" id="UP000220904"/>
    </source>
</evidence>
<dbReference type="AlphaFoldDB" id="A0A2A7B278"/>
<dbReference type="Gene3D" id="2.40.170.20">
    <property type="entry name" value="TonB-dependent receptor, beta-barrel domain"/>
    <property type="match status" value="1"/>
</dbReference>
<gene>
    <name evidence="4" type="ORF">CHR60_14995</name>
</gene>
<evidence type="ECO:0000256" key="3">
    <source>
        <dbReference type="ARBA" id="ARBA00023237"/>
    </source>
</evidence>
<feature type="non-terminal residue" evidence="4">
    <location>
        <position position="1"/>
    </location>
</feature>
<dbReference type="InterPro" id="IPR036942">
    <property type="entry name" value="Beta-barrel_TonB_sf"/>
</dbReference>
<evidence type="ECO:0000256" key="1">
    <source>
        <dbReference type="ARBA" id="ARBA00004442"/>
    </source>
</evidence>
<protein>
    <submittedName>
        <fullName evidence="4">Uncharacterized protein</fullName>
    </submittedName>
</protein>
<sequence length="102" mass="11948">PILHDDLINNRFLRNAQRKEYSAVFSAKWQPDEHWELLAGGRYNRVDVHDRNRLASVAETARIGRYRYTELLNGNPNLPAWRAKRVALLNWYPDANGQFTQA</sequence>
<accession>A0A2A7B278</accession>
<dbReference type="EMBL" id="NOUV01000080">
    <property type="protein sequence ID" value="PDX85440.1"/>
    <property type="molecule type" value="Genomic_DNA"/>
</dbReference>
<comment type="caution">
    <text evidence="4">The sequence shown here is derived from an EMBL/GenBank/DDBJ whole genome shotgun (WGS) entry which is preliminary data.</text>
</comment>
<name>A0A2A7B278_9FIRM</name>
<keyword evidence="2" id="KW-0472">Membrane</keyword>
<dbReference type="SUPFAM" id="SSF56935">
    <property type="entry name" value="Porins"/>
    <property type="match status" value="1"/>
</dbReference>
<feature type="non-terminal residue" evidence="4">
    <location>
        <position position="102"/>
    </location>
</feature>
<evidence type="ECO:0000313" key="4">
    <source>
        <dbReference type="EMBL" id="PDX85440.1"/>
    </source>
</evidence>
<dbReference type="GO" id="GO:0009279">
    <property type="term" value="C:cell outer membrane"/>
    <property type="evidence" value="ECO:0007669"/>
    <property type="project" value="UniProtKB-SubCell"/>
</dbReference>
<evidence type="ECO:0000256" key="2">
    <source>
        <dbReference type="ARBA" id="ARBA00023136"/>
    </source>
</evidence>
<comment type="subcellular location">
    <subcellularLocation>
        <location evidence="1">Cell outer membrane</location>
    </subcellularLocation>
</comment>